<feature type="region of interest" description="Disordered" evidence="1">
    <location>
        <begin position="86"/>
        <end position="124"/>
    </location>
</feature>
<feature type="compositionally biased region" description="Polar residues" evidence="1">
    <location>
        <begin position="89"/>
        <end position="105"/>
    </location>
</feature>
<reference evidence="2 3" key="1">
    <citation type="submission" date="2023-09" db="EMBL/GenBank/DDBJ databases">
        <title>Multi-omics analysis of a traditional fermented food reveals byproduct-associated fungal strains for waste-to-food upcycling.</title>
        <authorList>
            <consortium name="Lawrence Berkeley National Laboratory"/>
            <person name="Rekdal V.M."/>
            <person name="Villalobos-Escobedo J.M."/>
            <person name="Rodriguez-Valeron N."/>
            <person name="Garcia M.O."/>
            <person name="Vasquez D.P."/>
            <person name="Damayanti I."/>
            <person name="Sorensen P.M."/>
            <person name="Baidoo E.E."/>
            <person name="De Carvalho A.C."/>
            <person name="Riley R."/>
            <person name="Lipzen A."/>
            <person name="He G."/>
            <person name="Yan M."/>
            <person name="Haridas S."/>
            <person name="Daum C."/>
            <person name="Yoshinaga Y."/>
            <person name="Ng V."/>
            <person name="Grigoriev I.V."/>
            <person name="Munk R."/>
            <person name="Nuraida L."/>
            <person name="Wijaya C.H."/>
            <person name="Morales P.-C."/>
            <person name="Keasling J.D."/>
        </authorList>
    </citation>
    <scope>NUCLEOTIDE SEQUENCE [LARGE SCALE GENOMIC DNA]</scope>
    <source>
        <strain evidence="2 3">FGSC 2613</strain>
    </source>
</reference>
<keyword evidence="3" id="KW-1185">Reference proteome</keyword>
<organism evidence="2 3">
    <name type="scientific">Neurospora intermedia</name>
    <dbReference type="NCBI Taxonomy" id="5142"/>
    <lineage>
        <taxon>Eukaryota</taxon>
        <taxon>Fungi</taxon>
        <taxon>Dikarya</taxon>
        <taxon>Ascomycota</taxon>
        <taxon>Pezizomycotina</taxon>
        <taxon>Sordariomycetes</taxon>
        <taxon>Sordariomycetidae</taxon>
        <taxon>Sordariales</taxon>
        <taxon>Sordariaceae</taxon>
        <taxon>Neurospora</taxon>
    </lineage>
</organism>
<sequence>MGLQGPDSIFSITNPGQTQGFLELPQTFTKSSFLRVRKTEHKHCYLAIETRQDSMFLSTRMNAFTSSSLAQRSRLLLRNAHASPALGTPTLSRQSYATGQKSAGKSGNFKATGEQPKRVDPNSPEYKAYQRTWTTVMIGTPIILVCSYELWQRLIEGKKPLSLEPKDKTALTELTPHLESTSTRA</sequence>
<protein>
    <submittedName>
        <fullName evidence="2">Uncharacterized protein</fullName>
    </submittedName>
</protein>
<name>A0ABR3D670_NEUIN</name>
<gene>
    <name evidence="2" type="ORF">QR685DRAFT_447281</name>
</gene>
<dbReference type="Proteomes" id="UP001451303">
    <property type="component" value="Unassembled WGS sequence"/>
</dbReference>
<accession>A0ABR3D670</accession>
<dbReference type="EMBL" id="JAVLET010000007">
    <property type="protein sequence ID" value="KAL0468202.1"/>
    <property type="molecule type" value="Genomic_DNA"/>
</dbReference>
<proteinExistence type="predicted"/>
<evidence type="ECO:0000313" key="3">
    <source>
        <dbReference type="Proteomes" id="UP001451303"/>
    </source>
</evidence>
<comment type="caution">
    <text evidence="2">The sequence shown here is derived from an EMBL/GenBank/DDBJ whole genome shotgun (WGS) entry which is preliminary data.</text>
</comment>
<evidence type="ECO:0000313" key="2">
    <source>
        <dbReference type="EMBL" id="KAL0468202.1"/>
    </source>
</evidence>
<evidence type="ECO:0000256" key="1">
    <source>
        <dbReference type="SAM" id="MobiDB-lite"/>
    </source>
</evidence>